<dbReference type="EMBL" id="LJIW01000002">
    <property type="protein sequence ID" value="PNG90115.1"/>
    <property type="molecule type" value="Genomic_DNA"/>
</dbReference>
<organism evidence="2 3">
    <name type="scientific">Streptomyces malaysiensis</name>
    <dbReference type="NCBI Taxonomy" id="92644"/>
    <lineage>
        <taxon>Bacteria</taxon>
        <taxon>Bacillati</taxon>
        <taxon>Actinomycetota</taxon>
        <taxon>Actinomycetes</taxon>
        <taxon>Kitasatosporales</taxon>
        <taxon>Streptomycetaceae</taxon>
        <taxon>Streptomyces</taxon>
        <taxon>Streptomyces violaceusniger group</taxon>
    </lineage>
</organism>
<sequence>MEQLSDVHAARAAHHHRAAARRSFDQMVVS</sequence>
<dbReference type="Proteomes" id="UP000236520">
    <property type="component" value="Unassembled WGS sequence"/>
</dbReference>
<feature type="compositionally biased region" description="Basic residues" evidence="1">
    <location>
        <begin position="11"/>
        <end position="20"/>
    </location>
</feature>
<evidence type="ECO:0000313" key="2">
    <source>
        <dbReference type="EMBL" id="PNG90115.1"/>
    </source>
</evidence>
<protein>
    <submittedName>
        <fullName evidence="2">Uncharacterized protein</fullName>
    </submittedName>
</protein>
<keyword evidence="3" id="KW-1185">Reference proteome</keyword>
<evidence type="ECO:0000256" key="1">
    <source>
        <dbReference type="SAM" id="MobiDB-lite"/>
    </source>
</evidence>
<feature type="region of interest" description="Disordered" evidence="1">
    <location>
        <begin position="1"/>
        <end position="30"/>
    </location>
</feature>
<reference evidence="2 3" key="1">
    <citation type="submission" date="2015-09" db="EMBL/GenBank/DDBJ databases">
        <title>Genome sequence, genome mining and natural product profiling of a biocontrol bacterium Streptomyces malaysiensis F913.</title>
        <authorList>
            <person name="Xu Y."/>
            <person name="Wei J."/>
            <person name="Xie J."/>
            <person name="Li T."/>
            <person name="Zhou Z."/>
        </authorList>
    </citation>
    <scope>NUCLEOTIDE SEQUENCE [LARGE SCALE GENOMIC DNA]</scope>
    <source>
        <strain evidence="2 3">F913</strain>
    </source>
</reference>
<dbReference type="AlphaFoldDB" id="A0A2J7YPZ7"/>
<comment type="caution">
    <text evidence="2">The sequence shown here is derived from an EMBL/GenBank/DDBJ whole genome shotgun (WGS) entry which is preliminary data.</text>
</comment>
<gene>
    <name evidence="2" type="ORF">SMF913_25580</name>
</gene>
<evidence type="ECO:0000313" key="3">
    <source>
        <dbReference type="Proteomes" id="UP000236520"/>
    </source>
</evidence>
<accession>A0A2J7YPZ7</accession>
<proteinExistence type="predicted"/>
<name>A0A2J7YPZ7_STRMQ</name>